<dbReference type="Proteomes" id="UP001204061">
    <property type="component" value="Unassembled WGS sequence"/>
</dbReference>
<evidence type="ECO:0000313" key="3">
    <source>
        <dbReference type="Proteomes" id="UP000267614"/>
    </source>
</evidence>
<dbReference type="Proteomes" id="UP000267614">
    <property type="component" value="Chromosome"/>
</dbReference>
<protein>
    <recommendedName>
        <fullName evidence="5">SH3 domain-containing protein</fullName>
    </recommendedName>
</protein>
<evidence type="ECO:0008006" key="5">
    <source>
        <dbReference type="Google" id="ProtNLM"/>
    </source>
</evidence>
<dbReference type="RefSeq" id="WP_058056425.1">
    <property type="nucleotide sequence ID" value="NZ_CAWMVB010000015.1"/>
</dbReference>
<dbReference type="EMBL" id="CP033604">
    <property type="protein sequence ID" value="AYV35466.1"/>
    <property type="molecule type" value="Genomic_DNA"/>
</dbReference>
<dbReference type="AlphaFoldDB" id="A0A1Q8EZJ4"/>
<evidence type="ECO:0000313" key="2">
    <source>
        <dbReference type="EMBL" id="MCR4449628.1"/>
    </source>
</evidence>
<dbReference type="OrthoDB" id="8774626at2"/>
<proteinExistence type="predicted"/>
<evidence type="ECO:0000313" key="4">
    <source>
        <dbReference type="Proteomes" id="UP001204061"/>
    </source>
</evidence>
<gene>
    <name evidence="1" type="ORF">EFI48_00600</name>
    <name evidence="2" type="ORF">NS965_14660</name>
</gene>
<evidence type="ECO:0000313" key="1">
    <source>
        <dbReference type="EMBL" id="AYV35466.1"/>
    </source>
</evidence>
<accession>A0A1Q8EZJ4</accession>
<reference evidence="2" key="2">
    <citation type="submission" date="2022-08" db="EMBL/GenBank/DDBJ databases">
        <title>A global survey of hypervirulent Aeromonas hydrophila identified this emerging pathogen in farmed fish in the lower Mekong River basin.</title>
        <authorList>
            <person name="Xu T."/>
            <person name="Rasmussen-Ivey C.R."/>
            <person name="Moen F.S."/>
            <person name="Fernandez Bravo A."/>
            <person name="Lamy B."/>
            <person name="Beaz-Hidalgo R."/>
            <person name="Khan C.D."/>
            <person name="Castro Escarpulli G."/>
            <person name="Yasin I.S.M."/>
            <person name="Figueras M.J."/>
            <person name="Azzam Sayuti M."/>
            <person name="Karim M.M."/>
            <person name="Alam K.M."/>
            <person name="Le T.T.T."/>
            <person name="Thao N.H.P."/>
            <person name="Addo S."/>
            <person name="Duodu S."/>
            <person name="Ali S."/>
            <person name="Mey S."/>
            <person name="Somony T."/>
            <person name="Liles M.R."/>
        </authorList>
    </citation>
    <scope>NUCLEOTIDE SEQUENCE</scope>
    <source>
        <strain evidence="2">0.14</strain>
    </source>
</reference>
<name>A0A1Q8EZJ4_AERVE</name>
<reference evidence="1 3" key="1">
    <citation type="submission" date="2018-11" db="EMBL/GenBank/DDBJ databases">
        <title>Complete genome sequence of multidrug-resistant Aeromonas veronii strain MS-18-37.</title>
        <authorList>
            <person name="Abdelhamed H."/>
            <person name="Lawrence M."/>
            <person name="Waldbieser G."/>
        </authorList>
    </citation>
    <scope>NUCLEOTIDE SEQUENCE [LARGE SCALE GENOMIC DNA]</scope>
    <source>
        <strain evidence="1 3">MS-18-37</strain>
    </source>
</reference>
<sequence>MRLFLLLLSLFAATVSSDEKPRLPYYDWGRCPFEGCTYQSWTTKQEVIVRAEPSLTAKALFRLPRGQQVEGLTGVVITEQPGIVEILRSVKLGYSKEGKGPLLNMKAGETLYILGGLGEGNSLFWYKGKTYILDYDYARKEIRYGRSPQNQWWVKIRDKQGREGWVAEAKNFAHMDRFE</sequence>
<organism evidence="2 4">
    <name type="scientific">Aeromonas veronii</name>
    <dbReference type="NCBI Taxonomy" id="654"/>
    <lineage>
        <taxon>Bacteria</taxon>
        <taxon>Pseudomonadati</taxon>
        <taxon>Pseudomonadota</taxon>
        <taxon>Gammaproteobacteria</taxon>
        <taxon>Aeromonadales</taxon>
        <taxon>Aeromonadaceae</taxon>
        <taxon>Aeromonas</taxon>
    </lineage>
</organism>
<dbReference type="EMBL" id="JANLFC010000046">
    <property type="protein sequence ID" value="MCR4449628.1"/>
    <property type="molecule type" value="Genomic_DNA"/>
</dbReference>